<comment type="similarity">
    <text evidence="2 6">Belongs to the class-I pyridoxal-phosphate-dependent aminotransferase family.</text>
</comment>
<dbReference type="CDD" id="cd00609">
    <property type="entry name" value="AAT_like"/>
    <property type="match status" value="1"/>
</dbReference>
<keyword evidence="3 6" id="KW-0032">Aminotransferase</keyword>
<dbReference type="GO" id="GO:0008483">
    <property type="term" value="F:transaminase activity"/>
    <property type="evidence" value="ECO:0007669"/>
    <property type="project" value="UniProtKB-KW"/>
</dbReference>
<dbReference type="InterPro" id="IPR004838">
    <property type="entry name" value="NHTrfase_class1_PyrdxlP-BS"/>
</dbReference>
<dbReference type="PANTHER" id="PTHR46383:SF1">
    <property type="entry name" value="ASPARTATE AMINOTRANSFERASE"/>
    <property type="match status" value="1"/>
</dbReference>
<dbReference type="Pfam" id="PF01042">
    <property type="entry name" value="Ribonuc_L-PSP"/>
    <property type="match status" value="1"/>
</dbReference>
<dbReference type="InterPro" id="IPR035959">
    <property type="entry name" value="RutC-like_sf"/>
</dbReference>
<keyword evidence="4 6" id="KW-0808">Transferase</keyword>
<dbReference type="InterPro" id="IPR006175">
    <property type="entry name" value="YjgF/YER057c/UK114"/>
</dbReference>
<evidence type="ECO:0000256" key="6">
    <source>
        <dbReference type="RuleBase" id="RU000481"/>
    </source>
</evidence>
<organism evidence="8 9">
    <name type="scientific">Breznakia pachnodae</name>
    <dbReference type="NCBI Taxonomy" id="265178"/>
    <lineage>
        <taxon>Bacteria</taxon>
        <taxon>Bacillati</taxon>
        <taxon>Bacillota</taxon>
        <taxon>Erysipelotrichia</taxon>
        <taxon>Erysipelotrichales</taxon>
        <taxon>Erysipelotrichaceae</taxon>
        <taxon>Breznakia</taxon>
    </lineage>
</organism>
<gene>
    <name evidence="8" type="ORF">J2S15_003837</name>
</gene>
<accession>A0ABU0E843</accession>
<keyword evidence="9" id="KW-1185">Reference proteome</keyword>
<evidence type="ECO:0000313" key="8">
    <source>
        <dbReference type="EMBL" id="MDQ0363076.1"/>
    </source>
</evidence>
<dbReference type="SUPFAM" id="SSF55298">
    <property type="entry name" value="YjgF-like"/>
    <property type="match status" value="1"/>
</dbReference>
<dbReference type="EC" id="2.6.1.-" evidence="6"/>
<proteinExistence type="inferred from homology"/>
<evidence type="ECO:0000256" key="3">
    <source>
        <dbReference type="ARBA" id="ARBA00022576"/>
    </source>
</evidence>
<dbReference type="EMBL" id="JAUSUR010000009">
    <property type="protein sequence ID" value="MDQ0363076.1"/>
    <property type="molecule type" value="Genomic_DNA"/>
</dbReference>
<dbReference type="Gene3D" id="3.30.1330.40">
    <property type="entry name" value="RutC-like"/>
    <property type="match status" value="1"/>
</dbReference>
<feature type="domain" description="Aminotransferase class I/classII large" evidence="7">
    <location>
        <begin position="144"/>
        <end position="496"/>
    </location>
</feature>
<reference evidence="8 9" key="1">
    <citation type="submission" date="2023-07" db="EMBL/GenBank/DDBJ databases">
        <title>Genomic Encyclopedia of Type Strains, Phase IV (KMG-IV): sequencing the most valuable type-strain genomes for metagenomic binning, comparative biology and taxonomic classification.</title>
        <authorList>
            <person name="Goeker M."/>
        </authorList>
    </citation>
    <scope>NUCLEOTIDE SEQUENCE [LARGE SCALE GENOMIC DNA]</scope>
    <source>
        <strain evidence="8 9">DSM 16784</strain>
    </source>
</reference>
<evidence type="ECO:0000256" key="1">
    <source>
        <dbReference type="ARBA" id="ARBA00001933"/>
    </source>
</evidence>
<dbReference type="InterPro" id="IPR015422">
    <property type="entry name" value="PyrdxlP-dep_Trfase_small"/>
</dbReference>
<name>A0ABU0E843_9FIRM</name>
<dbReference type="PANTHER" id="PTHR46383">
    <property type="entry name" value="ASPARTATE AMINOTRANSFERASE"/>
    <property type="match status" value="1"/>
</dbReference>
<dbReference type="Pfam" id="PF00155">
    <property type="entry name" value="Aminotran_1_2"/>
    <property type="match status" value="1"/>
</dbReference>
<comment type="cofactor">
    <cofactor evidence="1 6">
        <name>pyridoxal 5'-phosphate</name>
        <dbReference type="ChEBI" id="CHEBI:597326"/>
    </cofactor>
</comment>
<comment type="caution">
    <text evidence="8">The sequence shown here is derived from an EMBL/GenBank/DDBJ whole genome shotgun (WGS) entry which is preliminary data.</text>
</comment>
<keyword evidence="5" id="KW-0663">Pyridoxal phosphate</keyword>
<dbReference type="Proteomes" id="UP001230220">
    <property type="component" value="Unassembled WGS sequence"/>
</dbReference>
<dbReference type="PROSITE" id="PS00105">
    <property type="entry name" value="AA_TRANSFER_CLASS_1"/>
    <property type="match status" value="1"/>
</dbReference>
<evidence type="ECO:0000256" key="4">
    <source>
        <dbReference type="ARBA" id="ARBA00022679"/>
    </source>
</evidence>
<evidence type="ECO:0000259" key="7">
    <source>
        <dbReference type="Pfam" id="PF00155"/>
    </source>
</evidence>
<evidence type="ECO:0000313" key="9">
    <source>
        <dbReference type="Proteomes" id="UP001230220"/>
    </source>
</evidence>
<dbReference type="SUPFAM" id="SSF53383">
    <property type="entry name" value="PLP-dependent transferases"/>
    <property type="match status" value="1"/>
</dbReference>
<dbReference type="InterPro" id="IPR050596">
    <property type="entry name" value="AspAT/PAT-like"/>
</dbReference>
<dbReference type="InterPro" id="IPR015424">
    <property type="entry name" value="PyrdxlP-dep_Trfase"/>
</dbReference>
<protein>
    <recommendedName>
        <fullName evidence="6">Aminotransferase</fullName>
        <ecNumber evidence="6">2.6.1.-</ecNumber>
    </recommendedName>
</protein>
<dbReference type="Gene3D" id="3.90.1150.10">
    <property type="entry name" value="Aspartate Aminotransferase, domain 1"/>
    <property type="match status" value="1"/>
</dbReference>
<dbReference type="RefSeq" id="WP_307411603.1">
    <property type="nucleotide sequence ID" value="NZ_JAUSUR010000009.1"/>
</dbReference>
<evidence type="ECO:0000256" key="5">
    <source>
        <dbReference type="ARBA" id="ARBA00022898"/>
    </source>
</evidence>
<evidence type="ECO:0000256" key="2">
    <source>
        <dbReference type="ARBA" id="ARBA00007441"/>
    </source>
</evidence>
<sequence>MFQFSDKGPLYSKYMIKNDELITSGIISEKAGSIEEEANDIFHQIIEILKLNSLDLNCIYYTECYLTKESDMDTFNLLYQKYMNTNSLRKLVVVKSLPKERVCEVAIKAVTKKRSALFSDDSVDLSILKKKAFNYRWAEVEEGIIPLTAADIDFPVAEEIKSALMEYIEEGYFSYTPKRGLPEFKESIANNLRKKGIEINNDYILPIDSAARAMYIASAAVLCKEDEAIVFNPVDFLFKESVLAAGATAVSYPAKIIDERIDVSKLEDYISEKTKMICLCNPHNPLGKLYHKEELEEILKIANKYNLWVMNDEIWSDIVYENDFVSIMNMKGYDLSKVINIYGFSKAYGLAGLRIAYMYCDNQELFDKVVKASDVDSTAGGISSLSQVAGIACLEKADYWKRKFVEKMKENRDYAVSVINQLPLVKSNIPEATYLLYIDIKETGMNSSEFVNLLEEKYHVSLIPGSSKFFGTESEGYVRLCLATSREILSEGLKRISIAVKDIAENKL</sequence>
<dbReference type="InterPro" id="IPR004839">
    <property type="entry name" value="Aminotransferase_I/II_large"/>
</dbReference>
<dbReference type="InterPro" id="IPR015421">
    <property type="entry name" value="PyrdxlP-dep_Trfase_major"/>
</dbReference>
<dbReference type="Gene3D" id="3.40.640.10">
    <property type="entry name" value="Type I PLP-dependent aspartate aminotransferase-like (Major domain)"/>
    <property type="match status" value="1"/>
</dbReference>